<reference evidence="1" key="1">
    <citation type="submission" date="2019-11" db="EMBL/GenBank/DDBJ databases">
        <authorList>
            <person name="Feng L."/>
        </authorList>
    </citation>
    <scope>NUCLEOTIDE SEQUENCE</scope>
    <source>
        <strain evidence="1">AodontolyticusLFYP35</strain>
    </source>
</reference>
<accession>A0A6N2T1M8</accession>
<dbReference type="AlphaFoldDB" id="A0A6N2T1M8"/>
<dbReference type="EMBL" id="CACRSM010000002">
    <property type="protein sequence ID" value="VYS99683.1"/>
    <property type="molecule type" value="Genomic_DNA"/>
</dbReference>
<protein>
    <submittedName>
        <fullName evidence="1">Uncharacterized protein</fullName>
    </submittedName>
</protein>
<gene>
    <name evidence="1" type="ORF">AOLFYP35_01143</name>
</gene>
<evidence type="ECO:0000313" key="1">
    <source>
        <dbReference type="EMBL" id="VYS99683.1"/>
    </source>
</evidence>
<proteinExistence type="predicted"/>
<organism evidence="1">
    <name type="scientific">Schaalia odontolytica</name>
    <dbReference type="NCBI Taxonomy" id="1660"/>
    <lineage>
        <taxon>Bacteria</taxon>
        <taxon>Bacillati</taxon>
        <taxon>Actinomycetota</taxon>
        <taxon>Actinomycetes</taxon>
        <taxon>Actinomycetales</taxon>
        <taxon>Actinomycetaceae</taxon>
        <taxon>Schaalia</taxon>
    </lineage>
</organism>
<name>A0A6N2T1M8_9ACTO</name>
<sequence>MPRQSRVLIPPADHAFRISWDLSRDTPVNSPTTLNSYLNAENPLIPQEQEITNLCQWSIGLARGIMEVLLHLRPYEQLRRWLVPPLYRRLVTIIDRDPRSFRREPCHPIQWHISQTSATVIESCVIIAQGEGRHVISMRLQTFKNRWIVTALDVL</sequence>
<dbReference type="Pfam" id="PF20060">
    <property type="entry name" value="DUF6459"/>
    <property type="match status" value="1"/>
</dbReference>
<dbReference type="InterPro" id="IPR045596">
    <property type="entry name" value="DUF6459"/>
</dbReference>